<dbReference type="PANTHER" id="PTHR39662:SF1">
    <property type="entry name" value="DUF354 DOMAIN-CONTAINING PROTEIN"/>
    <property type="match status" value="1"/>
</dbReference>
<dbReference type="Pfam" id="PF04007">
    <property type="entry name" value="DUF354"/>
    <property type="match status" value="1"/>
</dbReference>
<organism evidence="1 2">
    <name type="scientific">Thermoproteota archaeon</name>
    <dbReference type="NCBI Taxonomy" id="2056631"/>
    <lineage>
        <taxon>Archaea</taxon>
        <taxon>Thermoproteota</taxon>
    </lineage>
</organism>
<comment type="caution">
    <text evidence="1">The sequence shown here is derived from an EMBL/GenBank/DDBJ whole genome shotgun (WGS) entry which is preliminary data.</text>
</comment>
<evidence type="ECO:0000313" key="2">
    <source>
        <dbReference type="Proteomes" id="UP000268446"/>
    </source>
</evidence>
<dbReference type="Proteomes" id="UP000268446">
    <property type="component" value="Unassembled WGS sequence"/>
</dbReference>
<dbReference type="InterPro" id="IPR007152">
    <property type="entry name" value="DUF354"/>
</dbReference>
<protein>
    <recommendedName>
        <fullName evidence="3">DUF354 domain-containing protein</fullName>
    </recommendedName>
</protein>
<evidence type="ECO:0008006" key="3">
    <source>
        <dbReference type="Google" id="ProtNLM"/>
    </source>
</evidence>
<gene>
    <name evidence="1" type="ORF">DRJ20_02225</name>
</gene>
<dbReference type="AlphaFoldDB" id="A0A497EW97"/>
<dbReference type="PIRSF" id="PIRSF005357">
    <property type="entry name" value="UCP005357"/>
    <property type="match status" value="1"/>
</dbReference>
<name>A0A497EW97_9CREN</name>
<reference evidence="1 2" key="1">
    <citation type="submission" date="2018-06" db="EMBL/GenBank/DDBJ databases">
        <title>Extensive metabolic versatility and redundancy in microbially diverse, dynamic hydrothermal sediments.</title>
        <authorList>
            <person name="Dombrowski N."/>
            <person name="Teske A."/>
            <person name="Baker B.J."/>
        </authorList>
    </citation>
    <scope>NUCLEOTIDE SEQUENCE [LARGE SCALE GENOMIC DNA]</scope>
    <source>
        <strain evidence="1">B29_G17</strain>
    </source>
</reference>
<dbReference type="SUPFAM" id="SSF53756">
    <property type="entry name" value="UDP-Glycosyltransferase/glycogen phosphorylase"/>
    <property type="match status" value="1"/>
</dbReference>
<dbReference type="PANTHER" id="PTHR39662">
    <property type="entry name" value="DUF354 DOMAIN-CONTAINING PROTEIN-RELATED"/>
    <property type="match status" value="1"/>
</dbReference>
<sequence>MFAWLDALTPKQAQLMVSAKVEMERRGWRVVITTRRHDYTLGIFRIKGVEPIVVGGYGGERLESKLEASLKRSLELMKIISGLPEKPKVHVSLSSPEAVRVAFGLKVPSILFNDTPHSVFVNRLTLPLAVKVIVPEAIPKRVYSYAVPTNRIVHYRGVDEVAWMRGFKPDPSVLEELELSVDDVIVVVRSEEAKASYYPKLGFAPTLRLIEKLYQLEGVKIVYFGRYSDQKRAALKMFPNLIVPEEAVDGPSLIAYSSLVITGGGTMAREGALLGVPSICVFPAKLHVNEWLEKRGFPLWWFRDVDEAAEHALKVLREPDRFRVDTSRMLMELESPVEALMRVLEEVDIDG</sequence>
<proteinExistence type="predicted"/>
<dbReference type="EMBL" id="QMQZ01000059">
    <property type="protein sequence ID" value="RLE51379.1"/>
    <property type="molecule type" value="Genomic_DNA"/>
</dbReference>
<evidence type="ECO:0000313" key="1">
    <source>
        <dbReference type="EMBL" id="RLE51379.1"/>
    </source>
</evidence>
<accession>A0A497EW97</accession>